<protein>
    <submittedName>
        <fullName evidence="1">DUF1178 family protein</fullName>
    </submittedName>
</protein>
<evidence type="ECO:0000313" key="2">
    <source>
        <dbReference type="Proteomes" id="UP000273982"/>
    </source>
</evidence>
<dbReference type="KEGG" id="mros:EHO51_01395"/>
<dbReference type="PIRSF" id="PIRSF032131">
    <property type="entry name" value="UCP032131"/>
    <property type="match status" value="1"/>
</dbReference>
<evidence type="ECO:0000313" key="1">
    <source>
        <dbReference type="EMBL" id="AZG75502.1"/>
    </source>
</evidence>
<accession>A0A3G8M2Z5</accession>
<sequence length="132" mass="14737">MIRYSLICDAGHSFDSWFRDSAGFEKQAAEGQIACPFCDSTKITRDVMAPHIAKPRDDAAHDLRVKLRELHDTVVAHTEDVGDRFPEEARAMEDGETERRAIRGRATFEEAKALLEEGIEILPIPGLPSDSN</sequence>
<organism evidence="1 2">
    <name type="scientific">Methylocystis rosea</name>
    <dbReference type="NCBI Taxonomy" id="173366"/>
    <lineage>
        <taxon>Bacteria</taxon>
        <taxon>Pseudomonadati</taxon>
        <taxon>Pseudomonadota</taxon>
        <taxon>Alphaproteobacteria</taxon>
        <taxon>Hyphomicrobiales</taxon>
        <taxon>Methylocystaceae</taxon>
        <taxon>Methylocystis</taxon>
    </lineage>
</organism>
<gene>
    <name evidence="1" type="ORF">EHO51_01395</name>
</gene>
<dbReference type="Pfam" id="PF06676">
    <property type="entry name" value="DUF1178"/>
    <property type="match status" value="1"/>
</dbReference>
<reference evidence="1 2" key="1">
    <citation type="submission" date="2018-11" db="EMBL/GenBank/DDBJ databases">
        <title>Genome squencing of methanotrophic bacteria isolated from alkaline groundwater in Korea.</title>
        <authorList>
            <person name="Nguyen L.N."/>
        </authorList>
    </citation>
    <scope>NUCLEOTIDE SEQUENCE [LARGE SCALE GENOMIC DNA]</scope>
    <source>
        <strain evidence="1 2">GW6</strain>
    </source>
</reference>
<proteinExistence type="predicted"/>
<dbReference type="AlphaFoldDB" id="A0A3G8M2Z5"/>
<name>A0A3G8M2Z5_9HYPH</name>
<dbReference type="RefSeq" id="WP_029648334.1">
    <property type="nucleotide sequence ID" value="NZ_CP034086.1"/>
</dbReference>
<dbReference type="Proteomes" id="UP000273982">
    <property type="component" value="Chromosome"/>
</dbReference>
<dbReference type="EMBL" id="CP034086">
    <property type="protein sequence ID" value="AZG75502.1"/>
    <property type="molecule type" value="Genomic_DNA"/>
</dbReference>
<dbReference type="InterPro" id="IPR009562">
    <property type="entry name" value="DUF1178"/>
</dbReference>